<evidence type="ECO:0000313" key="1">
    <source>
        <dbReference type="EMBL" id="RUS99754.1"/>
    </source>
</evidence>
<organism evidence="1 2">
    <name type="scientific">Trichormus variabilis SAG 1403-4b</name>
    <dbReference type="NCBI Taxonomy" id="447716"/>
    <lineage>
        <taxon>Bacteria</taxon>
        <taxon>Bacillati</taxon>
        <taxon>Cyanobacteriota</taxon>
        <taxon>Cyanophyceae</taxon>
        <taxon>Nostocales</taxon>
        <taxon>Nostocaceae</taxon>
        <taxon>Trichormus</taxon>
    </lineage>
</organism>
<name>A0A433V0X5_ANAVA</name>
<keyword evidence="2" id="KW-1185">Reference proteome</keyword>
<dbReference type="PANTHER" id="PTHR12993">
    <property type="entry name" value="N-ACETYLGLUCOSAMINYL-PHOSPHATIDYLINOSITOL DE-N-ACETYLASE-RELATED"/>
    <property type="match status" value="1"/>
</dbReference>
<dbReference type="RefSeq" id="WP_127051928.1">
    <property type="nucleotide sequence ID" value="NZ_RSCM01000001.1"/>
</dbReference>
<gene>
    <name evidence="1" type="ORF">DSM107003_03380</name>
</gene>
<dbReference type="Proteomes" id="UP000276103">
    <property type="component" value="Unassembled WGS sequence"/>
</dbReference>
<dbReference type="PANTHER" id="PTHR12993:SF29">
    <property type="entry name" value="BLR3841 PROTEIN"/>
    <property type="match status" value="1"/>
</dbReference>
<dbReference type="Pfam" id="PF02585">
    <property type="entry name" value="PIG-L"/>
    <property type="match status" value="1"/>
</dbReference>
<dbReference type="GO" id="GO:0016811">
    <property type="term" value="F:hydrolase activity, acting on carbon-nitrogen (but not peptide) bonds, in linear amides"/>
    <property type="evidence" value="ECO:0007669"/>
    <property type="project" value="TreeGrafter"/>
</dbReference>
<evidence type="ECO:0008006" key="3">
    <source>
        <dbReference type="Google" id="ProtNLM"/>
    </source>
</evidence>
<dbReference type="EMBL" id="RSCM01000001">
    <property type="protein sequence ID" value="RUS99754.1"/>
    <property type="molecule type" value="Genomic_DNA"/>
</dbReference>
<dbReference type="OrthoDB" id="9790023at2"/>
<reference evidence="1 2" key="1">
    <citation type="journal article" date="2019" name="Genome Biol. Evol.">
        <title>Day and night: Metabolic profiles and evolutionary relationships of six axenic non-marine cyanobacteria.</title>
        <authorList>
            <person name="Will S.E."/>
            <person name="Henke P."/>
            <person name="Boedeker C."/>
            <person name="Huang S."/>
            <person name="Brinkmann H."/>
            <person name="Rohde M."/>
            <person name="Jarek M."/>
            <person name="Friedl T."/>
            <person name="Seufert S."/>
            <person name="Schumacher M."/>
            <person name="Overmann J."/>
            <person name="Neumann-Schaal M."/>
            <person name="Petersen J."/>
        </authorList>
    </citation>
    <scope>NUCLEOTIDE SEQUENCE [LARGE SCALE GENOMIC DNA]</scope>
    <source>
        <strain evidence="1 2">SAG 1403-4b</strain>
    </source>
</reference>
<dbReference type="InterPro" id="IPR003737">
    <property type="entry name" value="GlcNAc_PI_deacetylase-related"/>
</dbReference>
<dbReference type="Gene3D" id="3.40.50.10320">
    <property type="entry name" value="LmbE-like"/>
    <property type="match status" value="1"/>
</dbReference>
<sequence>MNYKHSLIKLEKIIPNILLNQIQYIHSYLLSRWILSWGSKPLIFNQELAMVFSPHQDDETLGCGGMIARKREQGIPVVVTFLTDGRGSHGVDPHIQNKIINIRKQESLTALNILGVEPSEIHFLDKQDGTLKDLNLEEKQQTISQICELLQRYQPGEVYVPHHKDCHKDHEATYDLVKEAIAQAGITVELLQYPIWVFWRAPLFILLKLQDIAAAYRLSIKSVQDKKKRAIAAYPSQLQMLPRGFIKRFLNSEEIFFKSES</sequence>
<dbReference type="InterPro" id="IPR024078">
    <property type="entry name" value="LmbE-like_dom_sf"/>
</dbReference>
<proteinExistence type="predicted"/>
<dbReference type="AlphaFoldDB" id="A0A433V0X5"/>
<evidence type="ECO:0000313" key="2">
    <source>
        <dbReference type="Proteomes" id="UP000276103"/>
    </source>
</evidence>
<protein>
    <recommendedName>
        <fullName evidence="3">GlcNAc-PI de-N-acetylase</fullName>
    </recommendedName>
</protein>
<dbReference type="SUPFAM" id="SSF102588">
    <property type="entry name" value="LmbE-like"/>
    <property type="match status" value="1"/>
</dbReference>
<accession>A0A433V0X5</accession>
<comment type="caution">
    <text evidence="1">The sequence shown here is derived from an EMBL/GenBank/DDBJ whole genome shotgun (WGS) entry which is preliminary data.</text>
</comment>